<evidence type="ECO:0000313" key="2">
    <source>
        <dbReference type="Proteomes" id="UP001497382"/>
    </source>
</evidence>
<reference evidence="1 2" key="1">
    <citation type="submission" date="2024-04" db="EMBL/GenBank/DDBJ databases">
        <authorList>
            <person name="Rising A."/>
            <person name="Reimegard J."/>
            <person name="Sonavane S."/>
            <person name="Akerstrom W."/>
            <person name="Nylinder S."/>
            <person name="Hedman E."/>
            <person name="Kallberg Y."/>
        </authorList>
    </citation>
    <scope>NUCLEOTIDE SEQUENCE [LARGE SCALE GENOMIC DNA]</scope>
</reference>
<sequence>MKLRFIYFPLMHVCTEQCSWRCECFAISSSRQSIQ</sequence>
<keyword evidence="2" id="KW-1185">Reference proteome</keyword>
<name>A0AAV2ARY6_9ARAC</name>
<accession>A0AAV2ARY6</accession>
<proteinExistence type="predicted"/>
<protein>
    <submittedName>
        <fullName evidence="1">Uncharacterized protein</fullName>
    </submittedName>
</protein>
<dbReference type="AlphaFoldDB" id="A0AAV2ARY6"/>
<gene>
    <name evidence="1" type="ORF">LARSCL_LOCUS13777</name>
</gene>
<comment type="caution">
    <text evidence="1">The sequence shown here is derived from an EMBL/GenBank/DDBJ whole genome shotgun (WGS) entry which is preliminary data.</text>
</comment>
<evidence type="ECO:0000313" key="1">
    <source>
        <dbReference type="EMBL" id="CAL1285558.1"/>
    </source>
</evidence>
<dbReference type="EMBL" id="CAXIEN010000192">
    <property type="protein sequence ID" value="CAL1285558.1"/>
    <property type="molecule type" value="Genomic_DNA"/>
</dbReference>
<dbReference type="Proteomes" id="UP001497382">
    <property type="component" value="Unassembled WGS sequence"/>
</dbReference>
<organism evidence="1 2">
    <name type="scientific">Larinioides sclopetarius</name>
    <dbReference type="NCBI Taxonomy" id="280406"/>
    <lineage>
        <taxon>Eukaryota</taxon>
        <taxon>Metazoa</taxon>
        <taxon>Ecdysozoa</taxon>
        <taxon>Arthropoda</taxon>
        <taxon>Chelicerata</taxon>
        <taxon>Arachnida</taxon>
        <taxon>Araneae</taxon>
        <taxon>Araneomorphae</taxon>
        <taxon>Entelegynae</taxon>
        <taxon>Araneoidea</taxon>
        <taxon>Araneidae</taxon>
        <taxon>Larinioides</taxon>
    </lineage>
</organism>